<dbReference type="Gene3D" id="3.40.720.10">
    <property type="entry name" value="Alkaline Phosphatase, subunit A"/>
    <property type="match status" value="1"/>
</dbReference>
<dbReference type="OrthoDB" id="9783154at2"/>
<evidence type="ECO:0000259" key="4">
    <source>
        <dbReference type="Pfam" id="PF00884"/>
    </source>
</evidence>
<dbReference type="PANTHER" id="PTHR42693:SF53">
    <property type="entry name" value="ENDO-4-O-SULFATASE"/>
    <property type="match status" value="1"/>
</dbReference>
<dbReference type="AlphaFoldDB" id="A0A518DI09"/>
<evidence type="ECO:0000256" key="3">
    <source>
        <dbReference type="SAM" id="MobiDB-lite"/>
    </source>
</evidence>
<name>A0A518DI09_9BACT</name>
<dbReference type="PROSITE" id="PS51257">
    <property type="entry name" value="PROKAR_LIPOPROTEIN"/>
    <property type="match status" value="1"/>
</dbReference>
<sequence>MADDRWLRTLRGPVLGLASALLLFAGWGGGCCAGAPNIVLILCDDMGWSDLGCYGGEVETPNLDRLAGQGMRFTQFYNNAKCTTTRASLITGLYPRPDGQRLLHRNMVTLGEVMADAGYRTALCGKWHLGRSPSEHPSDRGFQEYYGLLDGACNFFDPSIADPPYKGGGTRYFAHNHQRITSFPEDFYTTDAFTDHAIATVRRFAEGDAPFFLHLCYNAPHYPLHAPPEDIAKYRGRFLDGWDTMRERRFARQKELGLTDDAWRLSGRDSQAYDWETADHQFEDLRMAVYAAMIDRMDQNIGRLLATLDELGETDNTLILFLADNGGCAEEPGGRDPALRHPGPKDDYVAVGPAWGWAQNAPFRRYKVWMHEGGICTPLIVKWPGQVAEGAITSQPAHIIDLLPTCLDVAGGAYPAERHGHTILPVEGKSLAPIFAGEQRTPHDQLCWSFAGNAAIRQGDWKLVFDKLTKAWELFDLSSDRTEMNNLASGAPGRAARMAADYNAWAAATGNQKHPGPKPAPAGAAADR</sequence>
<proteinExistence type="inferred from homology"/>
<evidence type="ECO:0000313" key="6">
    <source>
        <dbReference type="Proteomes" id="UP000317429"/>
    </source>
</evidence>
<keyword evidence="6" id="KW-1185">Reference proteome</keyword>
<dbReference type="Gene3D" id="3.30.1120.10">
    <property type="match status" value="1"/>
</dbReference>
<dbReference type="CDD" id="cd16025">
    <property type="entry name" value="PAS_like"/>
    <property type="match status" value="1"/>
</dbReference>
<dbReference type="SUPFAM" id="SSF53649">
    <property type="entry name" value="Alkaline phosphatase-like"/>
    <property type="match status" value="1"/>
</dbReference>
<dbReference type="InterPro" id="IPR000917">
    <property type="entry name" value="Sulfatase_N"/>
</dbReference>
<dbReference type="PANTHER" id="PTHR42693">
    <property type="entry name" value="ARYLSULFATASE FAMILY MEMBER"/>
    <property type="match status" value="1"/>
</dbReference>
<dbReference type="GO" id="GO:0004065">
    <property type="term" value="F:arylsulfatase activity"/>
    <property type="evidence" value="ECO:0007669"/>
    <property type="project" value="UniProtKB-EC"/>
</dbReference>
<dbReference type="InterPro" id="IPR017850">
    <property type="entry name" value="Alkaline_phosphatase_core_sf"/>
</dbReference>
<reference evidence="5 6" key="1">
    <citation type="submission" date="2019-02" db="EMBL/GenBank/DDBJ databases">
        <title>Deep-cultivation of Planctomycetes and their phenomic and genomic characterization uncovers novel biology.</title>
        <authorList>
            <person name="Wiegand S."/>
            <person name="Jogler M."/>
            <person name="Boedeker C."/>
            <person name="Pinto D."/>
            <person name="Vollmers J."/>
            <person name="Rivas-Marin E."/>
            <person name="Kohn T."/>
            <person name="Peeters S.H."/>
            <person name="Heuer A."/>
            <person name="Rast P."/>
            <person name="Oberbeckmann S."/>
            <person name="Bunk B."/>
            <person name="Jeske O."/>
            <person name="Meyerdierks A."/>
            <person name="Storesund J.E."/>
            <person name="Kallscheuer N."/>
            <person name="Luecker S."/>
            <person name="Lage O.M."/>
            <person name="Pohl T."/>
            <person name="Merkel B.J."/>
            <person name="Hornburger P."/>
            <person name="Mueller R.-W."/>
            <person name="Bruemmer F."/>
            <person name="Labrenz M."/>
            <person name="Spormann A.M."/>
            <person name="Op den Camp H."/>
            <person name="Overmann J."/>
            <person name="Amann R."/>
            <person name="Jetten M.S.M."/>
            <person name="Mascher T."/>
            <person name="Medema M.H."/>
            <person name="Devos D.P."/>
            <person name="Kaster A.-K."/>
            <person name="Ovreas L."/>
            <person name="Rohde M."/>
            <person name="Galperin M.Y."/>
            <person name="Jogler C."/>
        </authorList>
    </citation>
    <scope>NUCLEOTIDE SEQUENCE [LARGE SCALE GENOMIC DNA]</scope>
    <source>
        <strain evidence="5 6">Pla175</strain>
    </source>
</reference>
<evidence type="ECO:0000256" key="1">
    <source>
        <dbReference type="ARBA" id="ARBA00008779"/>
    </source>
</evidence>
<dbReference type="Pfam" id="PF00884">
    <property type="entry name" value="Sulfatase"/>
    <property type="match status" value="1"/>
</dbReference>
<evidence type="ECO:0000313" key="5">
    <source>
        <dbReference type="EMBL" id="QDU91118.1"/>
    </source>
</evidence>
<feature type="domain" description="Sulfatase N-terminal" evidence="4">
    <location>
        <begin position="36"/>
        <end position="411"/>
    </location>
</feature>
<gene>
    <name evidence="5" type="primary">atsA_68</name>
    <name evidence="5" type="ORF">Pla175_45360</name>
</gene>
<protein>
    <submittedName>
        <fullName evidence="5">Arylsulfatase</fullName>
        <ecNumber evidence="5">3.1.6.1</ecNumber>
    </submittedName>
</protein>
<feature type="region of interest" description="Disordered" evidence="3">
    <location>
        <begin position="508"/>
        <end position="528"/>
    </location>
</feature>
<dbReference type="RefSeq" id="WP_145290926.1">
    <property type="nucleotide sequence ID" value="NZ_CP036291.1"/>
</dbReference>
<keyword evidence="2 5" id="KW-0378">Hydrolase</keyword>
<dbReference type="EMBL" id="CP036291">
    <property type="protein sequence ID" value="QDU91118.1"/>
    <property type="molecule type" value="Genomic_DNA"/>
</dbReference>
<dbReference type="InterPro" id="IPR050738">
    <property type="entry name" value="Sulfatase"/>
</dbReference>
<evidence type="ECO:0000256" key="2">
    <source>
        <dbReference type="ARBA" id="ARBA00022801"/>
    </source>
</evidence>
<dbReference type="KEGG" id="pnd:Pla175_45360"/>
<comment type="similarity">
    <text evidence="1">Belongs to the sulfatase family.</text>
</comment>
<accession>A0A518DI09</accession>
<dbReference type="Proteomes" id="UP000317429">
    <property type="component" value="Chromosome"/>
</dbReference>
<organism evidence="5 6">
    <name type="scientific">Pirellulimonas nuda</name>
    <dbReference type="NCBI Taxonomy" id="2528009"/>
    <lineage>
        <taxon>Bacteria</taxon>
        <taxon>Pseudomonadati</taxon>
        <taxon>Planctomycetota</taxon>
        <taxon>Planctomycetia</taxon>
        <taxon>Pirellulales</taxon>
        <taxon>Lacipirellulaceae</taxon>
        <taxon>Pirellulimonas</taxon>
    </lineage>
</organism>
<dbReference type="EC" id="3.1.6.1" evidence="5"/>